<dbReference type="GO" id="GO:0006565">
    <property type="term" value="P:L-serine catabolic process"/>
    <property type="evidence" value="ECO:0007669"/>
    <property type="project" value="TreeGrafter"/>
</dbReference>
<dbReference type="InterPro" id="IPR050147">
    <property type="entry name" value="Ser/Thr_Dehydratase"/>
</dbReference>
<dbReference type="Proteomes" id="UP000308528">
    <property type="component" value="Unassembled WGS sequence"/>
</dbReference>
<comment type="caution">
    <text evidence="5">The sequence shown here is derived from an EMBL/GenBank/DDBJ whole genome shotgun (WGS) entry which is preliminary data.</text>
</comment>
<dbReference type="PANTHER" id="PTHR48078:SF6">
    <property type="entry name" value="L-THREONINE DEHYDRATASE CATABOLIC TDCB"/>
    <property type="match status" value="1"/>
</dbReference>
<dbReference type="GO" id="GO:0006567">
    <property type="term" value="P:L-threonine catabolic process"/>
    <property type="evidence" value="ECO:0007669"/>
    <property type="project" value="TreeGrafter"/>
</dbReference>
<dbReference type="Pfam" id="PF00291">
    <property type="entry name" value="PALP"/>
    <property type="match status" value="1"/>
</dbReference>
<gene>
    <name evidence="5" type="ORF">E4021_02215</name>
</gene>
<dbReference type="InterPro" id="IPR001926">
    <property type="entry name" value="TrpB-like_PALP"/>
</dbReference>
<dbReference type="InterPro" id="IPR036052">
    <property type="entry name" value="TrpB-like_PALP_sf"/>
</dbReference>
<comment type="cofactor">
    <cofactor evidence="1">
        <name>pyridoxal 5'-phosphate</name>
        <dbReference type="ChEBI" id="CHEBI:597326"/>
    </cofactor>
</comment>
<evidence type="ECO:0000259" key="4">
    <source>
        <dbReference type="Pfam" id="PF00291"/>
    </source>
</evidence>
<sequence length="350" mass="38507">MTLRDAVRTASNTVSQHARNLAEISSDRSAPQLDRIAAFSELIASEIGDTWLRRSRGLERDFNHRHLYLKFEGDNPTGTQKDRIAFAHVEDALIEGHDTVALATCGNYGVAVALAAQLAGLDCEIYVPASYHTHRLAEMERLGARIHRPSGTYEDIVSFSNDEAERLGWYNANPGNGNTDLQLRAYSSIADEIVGRLGQLPSTVAVPVSNGTLLAGIFQGFERLYDKGHIKGLPRMIAASSTDKNPIITSFLSGSKRCIDLKPEQIRETKINEPLINWHSFDGQEALDALYASKGHAYHVSDQKMKRMSTYLSQKEALQVLPASTAGLIALSEQPEAEHSLRVAVLTAKR</sequence>
<evidence type="ECO:0000256" key="2">
    <source>
        <dbReference type="ARBA" id="ARBA00022898"/>
    </source>
</evidence>
<dbReference type="NCBIfam" id="NF004996">
    <property type="entry name" value="PRK06381.1"/>
    <property type="match status" value="1"/>
</dbReference>
<evidence type="ECO:0000256" key="1">
    <source>
        <dbReference type="ARBA" id="ARBA00001933"/>
    </source>
</evidence>
<organism evidence="5 6">
    <name type="scientific">Neolewinella litorea</name>
    <dbReference type="NCBI Taxonomy" id="2562452"/>
    <lineage>
        <taxon>Bacteria</taxon>
        <taxon>Pseudomonadati</taxon>
        <taxon>Bacteroidota</taxon>
        <taxon>Saprospiria</taxon>
        <taxon>Saprospirales</taxon>
        <taxon>Lewinellaceae</taxon>
        <taxon>Neolewinella</taxon>
    </lineage>
</organism>
<dbReference type="OrthoDB" id="9778118at2"/>
<feature type="domain" description="Tryptophan synthase beta chain-like PALP" evidence="4">
    <location>
        <begin position="45"/>
        <end position="336"/>
    </location>
</feature>
<dbReference type="AlphaFoldDB" id="A0A4S4NQK7"/>
<keyword evidence="3" id="KW-0456">Lyase</keyword>
<reference evidence="5 6" key="1">
    <citation type="submission" date="2019-04" db="EMBL/GenBank/DDBJ databases">
        <title>Lewinella litorea sp. nov., isolated from a marine sand.</title>
        <authorList>
            <person name="Yoon J.-H."/>
        </authorList>
    </citation>
    <scope>NUCLEOTIDE SEQUENCE [LARGE SCALE GENOMIC DNA]</scope>
    <source>
        <strain evidence="5 6">HSMS-39</strain>
    </source>
</reference>
<dbReference type="GO" id="GO:0009097">
    <property type="term" value="P:isoleucine biosynthetic process"/>
    <property type="evidence" value="ECO:0007669"/>
    <property type="project" value="TreeGrafter"/>
</dbReference>
<evidence type="ECO:0000256" key="3">
    <source>
        <dbReference type="ARBA" id="ARBA00023239"/>
    </source>
</evidence>
<dbReference type="Gene3D" id="3.40.50.1100">
    <property type="match status" value="2"/>
</dbReference>
<proteinExistence type="predicted"/>
<dbReference type="SUPFAM" id="SSF53686">
    <property type="entry name" value="Tryptophan synthase beta subunit-like PLP-dependent enzymes"/>
    <property type="match status" value="1"/>
</dbReference>
<evidence type="ECO:0000313" key="5">
    <source>
        <dbReference type="EMBL" id="THH41435.1"/>
    </source>
</evidence>
<name>A0A4S4NQK7_9BACT</name>
<evidence type="ECO:0000313" key="6">
    <source>
        <dbReference type="Proteomes" id="UP000308528"/>
    </source>
</evidence>
<dbReference type="RefSeq" id="WP_136456262.1">
    <property type="nucleotide sequence ID" value="NZ_SRSF01000001.1"/>
</dbReference>
<dbReference type="GO" id="GO:0004794">
    <property type="term" value="F:threonine deaminase activity"/>
    <property type="evidence" value="ECO:0007669"/>
    <property type="project" value="TreeGrafter"/>
</dbReference>
<dbReference type="PANTHER" id="PTHR48078">
    <property type="entry name" value="THREONINE DEHYDRATASE, MITOCHONDRIAL-RELATED"/>
    <property type="match status" value="1"/>
</dbReference>
<dbReference type="GO" id="GO:0003941">
    <property type="term" value="F:L-serine ammonia-lyase activity"/>
    <property type="evidence" value="ECO:0007669"/>
    <property type="project" value="TreeGrafter"/>
</dbReference>
<keyword evidence="2" id="KW-0663">Pyridoxal phosphate</keyword>
<protein>
    <submittedName>
        <fullName evidence="5">Pyridoxal-phosphate dependent enzyme</fullName>
    </submittedName>
</protein>
<accession>A0A4S4NQK7</accession>
<keyword evidence="6" id="KW-1185">Reference proteome</keyword>
<dbReference type="EMBL" id="SRSF01000001">
    <property type="protein sequence ID" value="THH41435.1"/>
    <property type="molecule type" value="Genomic_DNA"/>
</dbReference>